<dbReference type="OrthoDB" id="9814509at2"/>
<organism evidence="1 2">
    <name type="scientific">Paroceanicella profunda</name>
    <dbReference type="NCBI Taxonomy" id="2579971"/>
    <lineage>
        <taxon>Bacteria</taxon>
        <taxon>Pseudomonadati</taxon>
        <taxon>Pseudomonadota</taxon>
        <taxon>Alphaproteobacteria</taxon>
        <taxon>Rhodobacterales</taxon>
        <taxon>Paracoccaceae</taxon>
        <taxon>Paroceanicella</taxon>
    </lineage>
</organism>
<dbReference type="KEGG" id="ppru:FDP22_08810"/>
<dbReference type="Proteomes" id="UP000305888">
    <property type="component" value="Chromosome"/>
</dbReference>
<gene>
    <name evidence="1" type="primary">phnH</name>
    <name evidence="1" type="ORF">FDP22_08810</name>
</gene>
<proteinExistence type="predicted"/>
<evidence type="ECO:0000313" key="2">
    <source>
        <dbReference type="Proteomes" id="UP000305888"/>
    </source>
</evidence>
<keyword evidence="2" id="KW-1185">Reference proteome</keyword>
<reference evidence="1 2" key="1">
    <citation type="submission" date="2019-06" db="EMBL/GenBank/DDBJ databases">
        <title>Genome sequence of Rhodobacteraceae bacterium D4M1.</title>
        <authorList>
            <person name="Cao J."/>
        </authorList>
    </citation>
    <scope>NUCLEOTIDE SEQUENCE [LARGE SCALE GENOMIC DNA]</scope>
    <source>
        <strain evidence="1 2">D4M1</strain>
    </source>
</reference>
<name>A0A5B8FSZ8_9RHOB</name>
<dbReference type="NCBIfam" id="TIGR03292">
    <property type="entry name" value="PhnH_redo"/>
    <property type="match status" value="1"/>
</dbReference>
<evidence type="ECO:0000313" key="1">
    <source>
        <dbReference type="EMBL" id="QDL91866.1"/>
    </source>
</evidence>
<dbReference type="GO" id="GO:0016829">
    <property type="term" value="F:lyase activity"/>
    <property type="evidence" value="ECO:0007669"/>
    <property type="project" value="UniProtKB-KW"/>
</dbReference>
<dbReference type="InterPro" id="IPR008772">
    <property type="entry name" value="Phosphonate_metab_PhnH"/>
</dbReference>
<dbReference type="RefSeq" id="WP_138572081.1">
    <property type="nucleotide sequence ID" value="NZ_CP040818.1"/>
</dbReference>
<dbReference type="AlphaFoldDB" id="A0A5B8FSZ8"/>
<dbReference type="PIRSF" id="PIRSF020680">
    <property type="entry name" value="PhnH"/>
    <property type="match status" value="1"/>
</dbReference>
<dbReference type="GO" id="GO:0019634">
    <property type="term" value="P:organic phosphonate metabolic process"/>
    <property type="evidence" value="ECO:0007669"/>
    <property type="project" value="InterPro"/>
</dbReference>
<dbReference type="Gene3D" id="3.40.50.11310">
    <property type="entry name" value="Bacterial phosphonate metabolism protein PhnH"/>
    <property type="match status" value="1"/>
</dbReference>
<dbReference type="InterPro" id="IPR038058">
    <property type="entry name" value="PhnH-like_sp"/>
</dbReference>
<dbReference type="Pfam" id="PF05845">
    <property type="entry name" value="PhnH"/>
    <property type="match status" value="1"/>
</dbReference>
<protein>
    <submittedName>
        <fullName evidence="1">Phosphonate C-P lyase system protein PhnH</fullName>
    </submittedName>
</protein>
<dbReference type="EMBL" id="CP040818">
    <property type="protein sequence ID" value="QDL91866.1"/>
    <property type="molecule type" value="Genomic_DNA"/>
</dbReference>
<keyword evidence="1" id="KW-0456">Lyase</keyword>
<sequence>MQAETLSGGFGDTARDAARAFRAVLDAMARPGTLHTLAGVAPPAPLPVASGAVALTMCDPETPVWLAPSLATPQVEGWLRFHTGAPLAPRDEAMFAFGGWEEMLPLDDFAIGTAEFPDRSATLVVSLPELAATGARLTGPGIREAAALSLPETAAFARNALLYPLGLDFIFTCGSRLAALPRTTIVEG</sequence>
<dbReference type="SUPFAM" id="SSF159709">
    <property type="entry name" value="PhnH-like"/>
    <property type="match status" value="1"/>
</dbReference>
<accession>A0A5B8FSZ8</accession>